<accession>T1FV90</accession>
<keyword evidence="9 10" id="KW-0472">Membrane</keyword>
<evidence type="ECO:0000256" key="8">
    <source>
        <dbReference type="ARBA" id="ARBA00022989"/>
    </source>
</evidence>
<gene>
    <name evidence="12" type="primary">20212736</name>
    <name evidence="11" type="ORF">HELRODRAFT_193676</name>
</gene>
<dbReference type="EnsemblMetazoa" id="HelroT193676">
    <property type="protein sequence ID" value="HelroP193676"/>
    <property type="gene ID" value="HelroG193676"/>
</dbReference>
<comment type="similarity">
    <text evidence="3 10">Belongs to the ALG6/ALG8 glucosyltransferase family.</text>
</comment>
<feature type="transmembrane region" description="Helical" evidence="10">
    <location>
        <begin position="387"/>
        <end position="403"/>
    </location>
</feature>
<keyword evidence="6 10" id="KW-0812">Transmembrane</keyword>
<reference evidence="13" key="1">
    <citation type="submission" date="2012-12" db="EMBL/GenBank/DDBJ databases">
        <authorList>
            <person name="Hellsten U."/>
            <person name="Grimwood J."/>
            <person name="Chapman J.A."/>
            <person name="Shapiro H."/>
            <person name="Aerts A."/>
            <person name="Otillar R.P."/>
            <person name="Terry A.Y."/>
            <person name="Boore J.L."/>
            <person name="Simakov O."/>
            <person name="Marletaz F."/>
            <person name="Cho S.-J."/>
            <person name="Edsinger-Gonzales E."/>
            <person name="Havlak P."/>
            <person name="Kuo D.-H."/>
            <person name="Larsson T."/>
            <person name="Lv J."/>
            <person name="Arendt D."/>
            <person name="Savage R."/>
            <person name="Osoegawa K."/>
            <person name="de Jong P."/>
            <person name="Lindberg D.R."/>
            <person name="Seaver E.C."/>
            <person name="Weisblat D.A."/>
            <person name="Putnam N.H."/>
            <person name="Grigoriev I.V."/>
            <person name="Rokhsar D.S."/>
        </authorList>
    </citation>
    <scope>NUCLEOTIDE SEQUENCE</scope>
</reference>
<keyword evidence="5 10" id="KW-0808">Transferase</keyword>
<protein>
    <recommendedName>
        <fullName evidence="10">Alpha-1,3-glucosyltransferase</fullName>
        <ecNumber evidence="10">2.4.1.-</ecNumber>
    </recommendedName>
</protein>
<evidence type="ECO:0000256" key="10">
    <source>
        <dbReference type="RuleBase" id="RU363110"/>
    </source>
</evidence>
<keyword evidence="8 10" id="KW-1133">Transmembrane helix</keyword>
<dbReference type="EMBL" id="KB097552">
    <property type="protein sequence ID" value="ESN94966.1"/>
    <property type="molecule type" value="Genomic_DNA"/>
</dbReference>
<dbReference type="InterPro" id="IPR004856">
    <property type="entry name" value="Glyco_trans_ALG6/ALG8"/>
</dbReference>
<evidence type="ECO:0000256" key="6">
    <source>
        <dbReference type="ARBA" id="ARBA00022692"/>
    </source>
</evidence>
<comment type="pathway">
    <text evidence="2 10">Protein modification; protein glycosylation.</text>
</comment>
<dbReference type="EC" id="2.4.1.-" evidence="10"/>
<feature type="transmembrane region" description="Helical" evidence="10">
    <location>
        <begin position="6"/>
        <end position="28"/>
    </location>
</feature>
<feature type="transmembrane region" description="Helical" evidence="10">
    <location>
        <begin position="190"/>
        <end position="216"/>
    </location>
</feature>
<feature type="transmembrane region" description="Helical" evidence="10">
    <location>
        <begin position="431"/>
        <end position="448"/>
    </location>
</feature>
<sequence>MTCTASFKFYVQVVAILCCFKLLFIPAYRSTDFEVHRNWLAITHSLPISEWYRSNISIWTLDYPPLFAWMERGLSYPAKLIDEKMLDIENLDYTSQATVRFLKHYKEVDYGCSKKKPTSGMVAAKPSAAAATTAAAATAMTEKVMCLMLLFITNFGLFIVDHIHFQYNGILYGIMLLSLLKIYQDRIVESAFWFSVLLCMKHIYLYICPVFGVFMLGRCWVDGRGDDDDVCKFFLSSLRQTAFKPVIITPPQNSVGPMISRLFPFKRGLCHAYWAPNFWALYNAFDKFLFISANRIAGGENISQSNASMTGGLVQEYDHAILPSVKPAHTFILTAIFMIPSIILAWPERLMNKKMGGVKEVGGVEKVKEVGGVEVGGVKTAVRPIRFVRAVVLCAMASFMFGWHVHEKAILLVVLPLTLLALNSKREAGLFLLLSCVANFSLFPLIFTKAEQPLKYILCIISLIIAFSFLTSHHKEYSRSCWRLPLLASLESAYVIGLLFIETYSALLHFILFKNSLEFLPLMMTSCYCSLGVVYTFVKMIGLFCFNIGD</sequence>
<dbReference type="RefSeq" id="XP_009026866.1">
    <property type="nucleotide sequence ID" value="XM_009028618.1"/>
</dbReference>
<feature type="transmembrane region" description="Helical" evidence="10">
    <location>
        <begin position="166"/>
        <end position="183"/>
    </location>
</feature>
<evidence type="ECO:0000313" key="13">
    <source>
        <dbReference type="Proteomes" id="UP000015101"/>
    </source>
</evidence>
<name>T1FV90_HELRO</name>
<evidence type="ECO:0000256" key="7">
    <source>
        <dbReference type="ARBA" id="ARBA00022824"/>
    </source>
</evidence>
<evidence type="ECO:0000256" key="1">
    <source>
        <dbReference type="ARBA" id="ARBA00004477"/>
    </source>
</evidence>
<dbReference type="eggNOG" id="KOG2576">
    <property type="taxonomic scope" value="Eukaryota"/>
</dbReference>
<proteinExistence type="inferred from homology"/>
<dbReference type="AlphaFoldDB" id="T1FV90"/>
<evidence type="ECO:0000256" key="5">
    <source>
        <dbReference type="ARBA" id="ARBA00022679"/>
    </source>
</evidence>
<dbReference type="PANTHER" id="PTHR12413:SF2">
    <property type="entry name" value="DOLICHYL PYROPHOSPHATE GLC1MAN9GLCNAC2 ALPHA-1,3-GLUCOSYLTRANSFERASE-RELATED"/>
    <property type="match status" value="1"/>
</dbReference>
<dbReference type="GO" id="GO:0042283">
    <property type="term" value="F:dolichyl pyrophosphate Glc1Man9GlcNAc2 alpha-1,3-glucosyltransferase activity"/>
    <property type="evidence" value="ECO:0000318"/>
    <property type="project" value="GO_Central"/>
</dbReference>
<organism evidence="12 13">
    <name type="scientific">Helobdella robusta</name>
    <name type="common">Californian leech</name>
    <dbReference type="NCBI Taxonomy" id="6412"/>
    <lineage>
        <taxon>Eukaryota</taxon>
        <taxon>Metazoa</taxon>
        <taxon>Spiralia</taxon>
        <taxon>Lophotrochozoa</taxon>
        <taxon>Annelida</taxon>
        <taxon>Clitellata</taxon>
        <taxon>Hirudinea</taxon>
        <taxon>Rhynchobdellida</taxon>
        <taxon>Glossiphoniidae</taxon>
        <taxon>Helobdella</taxon>
    </lineage>
</organism>
<evidence type="ECO:0000313" key="12">
    <source>
        <dbReference type="EnsemblMetazoa" id="HelroP193676"/>
    </source>
</evidence>
<dbReference type="STRING" id="6412.T1FV90"/>
<dbReference type="Pfam" id="PF03155">
    <property type="entry name" value="Alg6_Alg8"/>
    <property type="match status" value="1"/>
</dbReference>
<dbReference type="GO" id="GO:0006488">
    <property type="term" value="P:dolichol-linked oligosaccharide biosynthetic process"/>
    <property type="evidence" value="ECO:0000318"/>
    <property type="project" value="GO_Central"/>
</dbReference>
<evidence type="ECO:0000313" key="11">
    <source>
        <dbReference type="EMBL" id="ESN94966.1"/>
    </source>
</evidence>
<dbReference type="GeneID" id="20212736"/>
<dbReference type="InParanoid" id="T1FV90"/>
<dbReference type="UniPathway" id="UPA00378"/>
<keyword evidence="4 10" id="KW-0328">Glycosyltransferase</keyword>
<dbReference type="Proteomes" id="UP000015101">
    <property type="component" value="Unassembled WGS sequence"/>
</dbReference>
<feature type="transmembrane region" description="Helical" evidence="10">
    <location>
        <begin position="454"/>
        <end position="472"/>
    </location>
</feature>
<feature type="transmembrane region" description="Helical" evidence="10">
    <location>
        <begin position="328"/>
        <end position="346"/>
    </location>
</feature>
<dbReference type="KEGG" id="hro:HELRODRAFT_193676"/>
<dbReference type="HOGENOM" id="CLU_022045_2_0_1"/>
<reference evidence="11 13" key="2">
    <citation type="journal article" date="2013" name="Nature">
        <title>Insights into bilaterian evolution from three spiralian genomes.</title>
        <authorList>
            <person name="Simakov O."/>
            <person name="Marletaz F."/>
            <person name="Cho S.J."/>
            <person name="Edsinger-Gonzales E."/>
            <person name="Havlak P."/>
            <person name="Hellsten U."/>
            <person name="Kuo D.H."/>
            <person name="Larsson T."/>
            <person name="Lv J."/>
            <person name="Arendt D."/>
            <person name="Savage R."/>
            <person name="Osoegawa K."/>
            <person name="de Jong P."/>
            <person name="Grimwood J."/>
            <person name="Chapman J.A."/>
            <person name="Shapiro H."/>
            <person name="Aerts A."/>
            <person name="Otillar R.P."/>
            <person name="Terry A.Y."/>
            <person name="Boore J.L."/>
            <person name="Grigoriev I.V."/>
            <person name="Lindberg D.R."/>
            <person name="Seaver E.C."/>
            <person name="Weisblat D.A."/>
            <person name="Putnam N.H."/>
            <person name="Rokhsar D.S."/>
        </authorList>
    </citation>
    <scope>NUCLEOTIDE SEQUENCE</scope>
</reference>
<evidence type="ECO:0000256" key="9">
    <source>
        <dbReference type="ARBA" id="ARBA00023136"/>
    </source>
</evidence>
<keyword evidence="7 10" id="KW-0256">Endoplasmic reticulum</keyword>
<dbReference type="EMBL" id="AMQM01006996">
    <property type="status" value="NOT_ANNOTATED_CDS"/>
    <property type="molecule type" value="Genomic_DNA"/>
</dbReference>
<dbReference type="CTD" id="20212736"/>
<evidence type="ECO:0000256" key="2">
    <source>
        <dbReference type="ARBA" id="ARBA00004922"/>
    </source>
</evidence>
<feature type="transmembrane region" description="Helical" evidence="10">
    <location>
        <begin position="493"/>
        <end position="513"/>
    </location>
</feature>
<comment type="subcellular location">
    <subcellularLocation>
        <location evidence="1 10">Endoplasmic reticulum membrane</location>
        <topology evidence="1 10">Multi-pass membrane protein</topology>
    </subcellularLocation>
</comment>
<dbReference type="PANTHER" id="PTHR12413">
    <property type="entry name" value="DOLICHYL GLYCOSYLTRANSFERASE"/>
    <property type="match status" value="1"/>
</dbReference>
<evidence type="ECO:0000256" key="3">
    <source>
        <dbReference type="ARBA" id="ARBA00008715"/>
    </source>
</evidence>
<evidence type="ECO:0000256" key="4">
    <source>
        <dbReference type="ARBA" id="ARBA00022676"/>
    </source>
</evidence>
<dbReference type="GO" id="GO:0005789">
    <property type="term" value="C:endoplasmic reticulum membrane"/>
    <property type="evidence" value="ECO:0000318"/>
    <property type="project" value="GO_Central"/>
</dbReference>
<keyword evidence="13" id="KW-1185">Reference proteome</keyword>
<feature type="transmembrane region" description="Helical" evidence="10">
    <location>
        <begin position="519"/>
        <end position="538"/>
    </location>
</feature>
<reference evidence="12" key="3">
    <citation type="submission" date="2015-06" db="UniProtKB">
        <authorList>
            <consortium name="EnsemblMetazoa"/>
        </authorList>
    </citation>
    <scope>IDENTIFICATION</scope>
</reference>
<dbReference type="FunCoup" id="T1FV90">
    <property type="interactions" value="1771"/>
</dbReference>
<dbReference type="OrthoDB" id="1689333at2759"/>
<dbReference type="OMA" id="YHSTDFD"/>